<accession>A0A195FMS4</accession>
<name>A0A195FMS4_9HYME</name>
<evidence type="ECO:0000313" key="1">
    <source>
        <dbReference type="EMBL" id="KYN41229.1"/>
    </source>
</evidence>
<dbReference type="Proteomes" id="UP000078541">
    <property type="component" value="Unassembled WGS sequence"/>
</dbReference>
<evidence type="ECO:0000313" key="2">
    <source>
        <dbReference type="Proteomes" id="UP000078541"/>
    </source>
</evidence>
<protein>
    <submittedName>
        <fullName evidence="1">Uncharacterized protein</fullName>
    </submittedName>
</protein>
<proteinExistence type="predicted"/>
<gene>
    <name evidence="1" type="ORF">ALC56_04380</name>
</gene>
<reference evidence="1 2" key="1">
    <citation type="submission" date="2016-03" db="EMBL/GenBank/DDBJ databases">
        <title>Trachymyrmex septentrionalis WGS genome.</title>
        <authorList>
            <person name="Nygaard S."/>
            <person name="Hu H."/>
            <person name="Boomsma J."/>
            <person name="Zhang G."/>
        </authorList>
    </citation>
    <scope>NUCLEOTIDE SEQUENCE [LARGE SCALE GENOMIC DNA]</scope>
    <source>
        <strain evidence="1">Tsep2-gDNA-1</strain>
        <tissue evidence="1">Whole body</tissue>
    </source>
</reference>
<feature type="non-terminal residue" evidence="1">
    <location>
        <position position="1"/>
    </location>
</feature>
<dbReference type="EMBL" id="KQ981490">
    <property type="protein sequence ID" value="KYN41229.1"/>
    <property type="molecule type" value="Genomic_DNA"/>
</dbReference>
<keyword evidence="2" id="KW-1185">Reference proteome</keyword>
<dbReference type="AlphaFoldDB" id="A0A195FMS4"/>
<sequence length="98" mass="11100">VSMSNAMKLRLTSADGFKGLKEEAKRRKEEKSRKACSPLRRAVKWVRTGRGGADRCDSNLHSDDGGQQQGLIESLLRLVCEERRQGAKKTRTRRMRGL</sequence>
<organism evidence="1 2">
    <name type="scientific">Trachymyrmex septentrionalis</name>
    <dbReference type="NCBI Taxonomy" id="34720"/>
    <lineage>
        <taxon>Eukaryota</taxon>
        <taxon>Metazoa</taxon>
        <taxon>Ecdysozoa</taxon>
        <taxon>Arthropoda</taxon>
        <taxon>Hexapoda</taxon>
        <taxon>Insecta</taxon>
        <taxon>Pterygota</taxon>
        <taxon>Neoptera</taxon>
        <taxon>Endopterygota</taxon>
        <taxon>Hymenoptera</taxon>
        <taxon>Apocrita</taxon>
        <taxon>Aculeata</taxon>
        <taxon>Formicoidea</taxon>
        <taxon>Formicidae</taxon>
        <taxon>Myrmicinae</taxon>
        <taxon>Trachymyrmex</taxon>
    </lineage>
</organism>